<feature type="transmembrane region" description="Helical" evidence="7">
    <location>
        <begin position="126"/>
        <end position="148"/>
    </location>
</feature>
<dbReference type="GO" id="GO:0016020">
    <property type="term" value="C:membrane"/>
    <property type="evidence" value="ECO:0007669"/>
    <property type="project" value="UniProtKB-SubCell"/>
</dbReference>
<dbReference type="GO" id="GO:0022857">
    <property type="term" value="F:transmembrane transporter activity"/>
    <property type="evidence" value="ECO:0007669"/>
    <property type="project" value="InterPro"/>
</dbReference>
<evidence type="ECO:0000256" key="2">
    <source>
        <dbReference type="ARBA" id="ARBA00005982"/>
    </source>
</evidence>
<dbReference type="EMBL" id="BQFW01000005">
    <property type="protein sequence ID" value="GJJ71321.1"/>
    <property type="molecule type" value="Genomic_DNA"/>
</dbReference>
<dbReference type="InterPro" id="IPR000109">
    <property type="entry name" value="POT_fam"/>
</dbReference>
<keyword evidence="9" id="KW-1185">Reference proteome</keyword>
<dbReference type="Gene3D" id="1.20.1250.20">
    <property type="entry name" value="MFS general substrate transporter like domains"/>
    <property type="match status" value="1"/>
</dbReference>
<feature type="transmembrane region" description="Helical" evidence="7">
    <location>
        <begin position="317"/>
        <end position="335"/>
    </location>
</feature>
<feature type="transmembrane region" description="Helical" evidence="7">
    <location>
        <begin position="234"/>
        <end position="255"/>
    </location>
</feature>
<dbReference type="OrthoDB" id="8904098at2759"/>
<proteinExistence type="inferred from homology"/>
<reference evidence="8" key="1">
    <citation type="submission" date="2021-11" db="EMBL/GenBank/DDBJ databases">
        <authorList>
            <person name="Herlambang A."/>
            <person name="Guo Y."/>
            <person name="Takashima Y."/>
            <person name="Nishizawa T."/>
        </authorList>
    </citation>
    <scope>NUCLEOTIDE SEQUENCE</scope>
    <source>
        <strain evidence="8">E1425</strain>
    </source>
</reference>
<evidence type="ECO:0000256" key="5">
    <source>
        <dbReference type="ARBA" id="ARBA00023136"/>
    </source>
</evidence>
<gene>
    <name evidence="8" type="ORF">EMPS_03671</name>
</gene>
<dbReference type="Proteomes" id="UP000827284">
    <property type="component" value="Unassembled WGS sequence"/>
</dbReference>
<keyword evidence="5 7" id="KW-0472">Membrane</keyword>
<keyword evidence="6" id="KW-0813">Transport</keyword>
<feature type="transmembrane region" description="Helical" evidence="7">
    <location>
        <begin position="369"/>
        <end position="392"/>
    </location>
</feature>
<feature type="transmembrane region" description="Helical" evidence="7">
    <location>
        <begin position="99"/>
        <end position="119"/>
    </location>
</feature>
<comment type="similarity">
    <text evidence="2 6">Belongs to the major facilitator superfamily. Proton-dependent oligopeptide transporter (POT/PTR) (TC 2.A.17) family.</text>
</comment>
<accession>A0A9P3LUM8</accession>
<keyword evidence="4 7" id="KW-1133">Transmembrane helix</keyword>
<evidence type="ECO:0000256" key="3">
    <source>
        <dbReference type="ARBA" id="ARBA00022692"/>
    </source>
</evidence>
<dbReference type="Pfam" id="PF00854">
    <property type="entry name" value="PTR2"/>
    <property type="match status" value="1"/>
</dbReference>
<protein>
    <recommendedName>
        <fullName evidence="10">PTR2-domain-containing protein</fullName>
    </recommendedName>
</protein>
<evidence type="ECO:0000313" key="8">
    <source>
        <dbReference type="EMBL" id="GJJ71321.1"/>
    </source>
</evidence>
<dbReference type="SUPFAM" id="SSF103473">
    <property type="entry name" value="MFS general substrate transporter"/>
    <property type="match status" value="1"/>
</dbReference>
<evidence type="ECO:0008006" key="10">
    <source>
        <dbReference type="Google" id="ProtNLM"/>
    </source>
</evidence>
<dbReference type="GO" id="GO:0006857">
    <property type="term" value="P:oligopeptide transport"/>
    <property type="evidence" value="ECO:0007669"/>
    <property type="project" value="InterPro"/>
</dbReference>
<name>A0A9P3LUM8_9FUNG</name>
<feature type="transmembrane region" description="Helical" evidence="7">
    <location>
        <begin position="404"/>
        <end position="426"/>
    </location>
</feature>
<dbReference type="InterPro" id="IPR018456">
    <property type="entry name" value="PTR2_symporter_CS"/>
</dbReference>
<feature type="transmembrane region" description="Helical" evidence="7">
    <location>
        <begin position="199"/>
        <end position="219"/>
    </location>
</feature>
<evidence type="ECO:0000256" key="6">
    <source>
        <dbReference type="RuleBase" id="RU003755"/>
    </source>
</evidence>
<dbReference type="PROSITE" id="PS01022">
    <property type="entry name" value="PTR2_1"/>
    <property type="match status" value="1"/>
</dbReference>
<feature type="transmembrane region" description="Helical" evidence="7">
    <location>
        <begin position="160"/>
        <end position="178"/>
    </location>
</feature>
<evidence type="ECO:0000256" key="4">
    <source>
        <dbReference type="ARBA" id="ARBA00022989"/>
    </source>
</evidence>
<reference evidence="8" key="2">
    <citation type="journal article" date="2022" name="Microbiol. Resour. Announc.">
        <title>Whole-Genome Sequence of Entomortierella parvispora E1425, a Mucoromycotan Fungus Associated with Burkholderiaceae-Related Endosymbiotic Bacteria.</title>
        <authorList>
            <person name="Herlambang A."/>
            <person name="Guo Y."/>
            <person name="Takashima Y."/>
            <person name="Narisawa K."/>
            <person name="Ohta H."/>
            <person name="Nishizawa T."/>
        </authorList>
    </citation>
    <scope>NUCLEOTIDE SEQUENCE</scope>
    <source>
        <strain evidence="8">E1425</strain>
    </source>
</reference>
<comment type="caution">
    <text evidence="8">The sequence shown here is derived from an EMBL/GenBank/DDBJ whole genome shotgun (WGS) entry which is preliminary data.</text>
</comment>
<evidence type="ECO:0000256" key="7">
    <source>
        <dbReference type="SAM" id="Phobius"/>
    </source>
</evidence>
<organism evidence="8 9">
    <name type="scientific">Entomortierella parvispora</name>
    <dbReference type="NCBI Taxonomy" id="205924"/>
    <lineage>
        <taxon>Eukaryota</taxon>
        <taxon>Fungi</taxon>
        <taxon>Fungi incertae sedis</taxon>
        <taxon>Mucoromycota</taxon>
        <taxon>Mortierellomycotina</taxon>
        <taxon>Mortierellomycetes</taxon>
        <taxon>Mortierellales</taxon>
        <taxon>Mortierellaceae</taxon>
        <taxon>Entomortierella</taxon>
    </lineage>
</organism>
<feature type="transmembrane region" description="Helical" evidence="7">
    <location>
        <begin position="493"/>
        <end position="513"/>
    </location>
</feature>
<dbReference type="PROSITE" id="PS01023">
    <property type="entry name" value="PTR2_2"/>
    <property type="match status" value="1"/>
</dbReference>
<dbReference type="PANTHER" id="PTHR11654">
    <property type="entry name" value="OLIGOPEPTIDE TRANSPORTER-RELATED"/>
    <property type="match status" value="1"/>
</dbReference>
<evidence type="ECO:0000313" key="9">
    <source>
        <dbReference type="Proteomes" id="UP000827284"/>
    </source>
</evidence>
<feature type="transmembrane region" description="Helical" evidence="7">
    <location>
        <begin position="525"/>
        <end position="546"/>
    </location>
</feature>
<keyword evidence="3 6" id="KW-0812">Transmembrane</keyword>
<sequence>MIYEKQDIDASEIPIHDEKMEVAAIDLLTDHEKELLELEMRLNAELDAKLMANPNKMPKAVYFILPNEFGERFCYYGVQPNLNKYFRAVTGMSVVDAKVFSTAFTMLAYFFPLIGAALSDSFLGKWWTIISFSVIYMIGMIMVTVFAIPNLLGPLGTVSNFVTFLPMLIIAIGTGGIKPCVSSHGGDQYLPAQEAGKDFFFNVFYVAINIGGLLTQFIVPELTKLHCYGQDKCYAGAFLLPTLVFIISLAVFAAGHRFYRIVPPMGEFLPLKAVQATVLAARRHYVATPEERAAKGHWLNFAEAEYGGVFVEEVRDFGLVLVPVVVPMAFCWMLYNQNSNEWSNQYYYMNGAIFGGHDPTKSYVQSAQFGIINTILIILIVPFLAAFVYPFCTRRGWNFSPQRRMAAGFLLIVISFAVSAALAPMIEKAFLSSGRSKDGAENYDGTYCAECYSAWLQFPQWFLLSLGEALMSPTGVQFTYIEAGRQFRAVSTSFWLLSTSLGSILILIFEPVFTNAGMSDGTKGWAYSGIGLFGFFLFCLSSYYYVPRKLRPSINESARVAKVAEYALTKY</sequence>
<dbReference type="AlphaFoldDB" id="A0A9P3LUM8"/>
<dbReference type="InterPro" id="IPR036259">
    <property type="entry name" value="MFS_trans_sf"/>
</dbReference>
<evidence type="ECO:0000256" key="1">
    <source>
        <dbReference type="ARBA" id="ARBA00004141"/>
    </source>
</evidence>
<comment type="subcellular location">
    <subcellularLocation>
        <location evidence="1 6">Membrane</location>
        <topology evidence="1 6">Multi-pass membrane protein</topology>
    </subcellularLocation>
</comment>